<comment type="caution">
    <text evidence="1">The sequence shown here is derived from an EMBL/GenBank/DDBJ whole genome shotgun (WGS) entry which is preliminary data.</text>
</comment>
<evidence type="ECO:0000313" key="1">
    <source>
        <dbReference type="EMBL" id="KAK0717016.1"/>
    </source>
</evidence>
<proteinExistence type="predicted"/>
<accession>A0AA40AJH9</accession>
<evidence type="ECO:0000313" key="2">
    <source>
        <dbReference type="Proteomes" id="UP001172101"/>
    </source>
</evidence>
<organism evidence="1 2">
    <name type="scientific">Lasiosphaeria miniovina</name>
    <dbReference type="NCBI Taxonomy" id="1954250"/>
    <lineage>
        <taxon>Eukaryota</taxon>
        <taxon>Fungi</taxon>
        <taxon>Dikarya</taxon>
        <taxon>Ascomycota</taxon>
        <taxon>Pezizomycotina</taxon>
        <taxon>Sordariomycetes</taxon>
        <taxon>Sordariomycetidae</taxon>
        <taxon>Sordariales</taxon>
        <taxon>Lasiosphaeriaceae</taxon>
        <taxon>Lasiosphaeria</taxon>
    </lineage>
</organism>
<protein>
    <submittedName>
        <fullName evidence="1">Uncharacterized protein</fullName>
    </submittedName>
</protein>
<dbReference type="GeneID" id="85317394"/>
<dbReference type="RefSeq" id="XP_060295809.1">
    <property type="nucleotide sequence ID" value="XM_060434124.1"/>
</dbReference>
<sequence length="185" mass="20456">MDGGVESEPATYLEHRSWLRYWECVQANAGEGKARQAVVGCGLGERGRGWSRQGAAAQLSGLARWSYQQAGTPHPLARFLLDSPPQWLDMVGWNGMAGWMPNRSVHEDLEKTGPGIRWQQNTIAPQPSHAGRPRRPLGCRNAEAKGSPAITEARSLRCCLNSSLGSQPLFARASEPVRQERRPRF</sequence>
<name>A0AA40AJH9_9PEZI</name>
<dbReference type="Proteomes" id="UP001172101">
    <property type="component" value="Unassembled WGS sequence"/>
</dbReference>
<gene>
    <name evidence="1" type="ORF">B0T26DRAFT_274686</name>
</gene>
<dbReference type="AlphaFoldDB" id="A0AA40AJH9"/>
<reference evidence="1" key="1">
    <citation type="submission" date="2023-06" db="EMBL/GenBank/DDBJ databases">
        <title>Genome-scale phylogeny and comparative genomics of the fungal order Sordariales.</title>
        <authorList>
            <consortium name="Lawrence Berkeley National Laboratory"/>
            <person name="Hensen N."/>
            <person name="Bonometti L."/>
            <person name="Westerberg I."/>
            <person name="Brannstrom I.O."/>
            <person name="Guillou S."/>
            <person name="Cros-Aarteil S."/>
            <person name="Calhoun S."/>
            <person name="Haridas S."/>
            <person name="Kuo A."/>
            <person name="Mondo S."/>
            <person name="Pangilinan J."/>
            <person name="Riley R."/>
            <person name="LaButti K."/>
            <person name="Andreopoulos B."/>
            <person name="Lipzen A."/>
            <person name="Chen C."/>
            <person name="Yanf M."/>
            <person name="Daum C."/>
            <person name="Ng V."/>
            <person name="Clum A."/>
            <person name="Steindorff A."/>
            <person name="Ohm R."/>
            <person name="Martin F."/>
            <person name="Silar P."/>
            <person name="Natvig D."/>
            <person name="Lalanne C."/>
            <person name="Gautier V."/>
            <person name="Ament-velasquez S.L."/>
            <person name="Kruys A."/>
            <person name="Hutchinson M.I."/>
            <person name="Powell A.J."/>
            <person name="Barry K."/>
            <person name="Miller A.N."/>
            <person name="Grigoriev I.V."/>
            <person name="Debuchy R."/>
            <person name="Gladieux P."/>
            <person name="Thoren M.H."/>
            <person name="Johannesson H."/>
        </authorList>
    </citation>
    <scope>NUCLEOTIDE SEQUENCE</scope>
    <source>
        <strain evidence="1">SMH2392-1A</strain>
    </source>
</reference>
<dbReference type="EMBL" id="JAUIRO010000004">
    <property type="protein sequence ID" value="KAK0717016.1"/>
    <property type="molecule type" value="Genomic_DNA"/>
</dbReference>
<keyword evidence="2" id="KW-1185">Reference proteome</keyword>